<proteinExistence type="predicted"/>
<evidence type="ECO:0000313" key="1">
    <source>
        <dbReference type="EMBL" id="AGB17240.1"/>
    </source>
</evidence>
<keyword evidence="2" id="KW-1185">Reference proteome</keyword>
<gene>
    <name evidence="1" type="ordered locus">Halru_2664</name>
</gene>
<accession>L0ICE7</accession>
<name>L0ICE7_HALRX</name>
<organism evidence="1 2">
    <name type="scientific">Halovivax ruber (strain DSM 18193 / JCM 13892 / XH-70)</name>
    <dbReference type="NCBI Taxonomy" id="797302"/>
    <lineage>
        <taxon>Archaea</taxon>
        <taxon>Methanobacteriati</taxon>
        <taxon>Methanobacteriota</taxon>
        <taxon>Stenosarchaea group</taxon>
        <taxon>Halobacteria</taxon>
        <taxon>Halobacteriales</taxon>
        <taxon>Natrialbaceae</taxon>
        <taxon>Halovivax</taxon>
    </lineage>
</organism>
<dbReference type="KEGG" id="hru:Halru_2664"/>
<protein>
    <submittedName>
        <fullName evidence="1">Uncharacterized protein</fullName>
    </submittedName>
</protein>
<dbReference type="AlphaFoldDB" id="L0ICE7"/>
<reference evidence="1" key="1">
    <citation type="submission" date="2011-09" db="EMBL/GenBank/DDBJ databases">
        <title>Complete sequence of Halovivax ruber XH-70.</title>
        <authorList>
            <consortium name="US DOE Joint Genome Institute"/>
            <person name="Lucas S."/>
            <person name="Han J."/>
            <person name="Lapidus A."/>
            <person name="Cheng J.-F."/>
            <person name="Goodwin L."/>
            <person name="Pitluck S."/>
            <person name="Peters L."/>
            <person name="Mikhailova N."/>
            <person name="Davenport K."/>
            <person name="Detter J.C."/>
            <person name="Han C."/>
            <person name="Tapia R."/>
            <person name="Land M."/>
            <person name="Hauser L."/>
            <person name="Kyrpides N."/>
            <person name="Ivanova N."/>
            <person name="Pagani I."/>
            <person name="Sproer C."/>
            <person name="Anderson I."/>
            <person name="Woyke T."/>
        </authorList>
    </citation>
    <scope>NUCLEOTIDE SEQUENCE</scope>
    <source>
        <strain evidence="1">XH-70</strain>
    </source>
</reference>
<dbReference type="GeneID" id="14377279"/>
<sequence>MKNVNDRLDNGLKTKDKFVESLGKFEGGSIAIGNSGYWAVVIGTKRNGIADDLDPNNFIRGSDVGPRESLTPILKNGEEVDKDLRGINSVGDVASTRLETVVLNEKCWCGCLLWSTISSA</sequence>
<dbReference type="Proteomes" id="UP000010846">
    <property type="component" value="Chromosome"/>
</dbReference>
<evidence type="ECO:0000313" key="2">
    <source>
        <dbReference type="Proteomes" id="UP000010846"/>
    </source>
</evidence>
<dbReference type="HOGENOM" id="CLU_2044362_0_0_2"/>
<dbReference type="EMBL" id="CP003050">
    <property type="protein sequence ID" value="AGB17240.1"/>
    <property type="molecule type" value="Genomic_DNA"/>
</dbReference>
<dbReference type="RefSeq" id="WP_015301836.1">
    <property type="nucleotide sequence ID" value="NC_019964.1"/>
</dbReference>